<dbReference type="GO" id="GO:0005829">
    <property type="term" value="C:cytosol"/>
    <property type="evidence" value="ECO:0007669"/>
    <property type="project" value="TreeGrafter"/>
</dbReference>
<sequence length="526" mass="56033">IEEETSSGSRPRSRDVPGARLEAAAAPRVIKVTVKTPGQKEEFVVPEDRLIKEFKAGISTRFSTPTDRLVLIFAGRILKDQKTLSQHGIQDDATIYLVIQSRRRPQECLGQHAGSPEGAAATQAENSSLSSTAFGTDGLRELASNLGLNTANFSEFQSQLTSNPEMMFQLLENPFIQSRLCNPDLMTELITDNPLKQQVIQKTPEIGHFLNTPDMLKLILELARSPATVREIMKDPSQALSFLASLLGGDSASQHVGRDHPDLTLKAVQTQAPGNSFASPRTPPGNTSISGLVCCCSVTDCTAQSCTGATPDPGRGAGATVSTTIKSLLQQAVKRLVQNILVGPAARSVRQLLGQNRDLGTQAPLQNPPTAGKPPRQPLPTFHQQIWHPEVVAAMPGPREMQVPALIQHRLQALAMGEPGIPLQFLSRLAESGHTAGSAGTAPSSAGLEEAAHPASAAPSPQFTAQQMLRALAGQPELLRAMGFPSRRANSPAPLAARGDAGATMNRLLGSQHASSVKGVSRIRRK</sequence>
<evidence type="ECO:0000256" key="3">
    <source>
        <dbReference type="SAM" id="MobiDB-lite"/>
    </source>
</evidence>
<dbReference type="SUPFAM" id="SSF54236">
    <property type="entry name" value="Ubiquitin-like"/>
    <property type="match status" value="1"/>
</dbReference>
<evidence type="ECO:0000259" key="4">
    <source>
        <dbReference type="PROSITE" id="PS50053"/>
    </source>
</evidence>
<evidence type="ECO:0000313" key="6">
    <source>
        <dbReference type="Proteomes" id="UP000694380"/>
    </source>
</evidence>
<proteinExistence type="predicted"/>
<dbReference type="PANTHER" id="PTHR10677:SF16">
    <property type="entry name" value="UBIQUILIN-1"/>
    <property type="match status" value="1"/>
</dbReference>
<dbReference type="InterPro" id="IPR029071">
    <property type="entry name" value="Ubiquitin-like_domsf"/>
</dbReference>
<reference evidence="5" key="1">
    <citation type="submission" date="2025-08" db="UniProtKB">
        <authorList>
            <consortium name="Ensembl"/>
        </authorList>
    </citation>
    <scope>IDENTIFICATION</scope>
</reference>
<evidence type="ECO:0000313" key="5">
    <source>
        <dbReference type="Ensembl" id="ENSCPBP00000030880.1"/>
    </source>
</evidence>
<feature type="region of interest" description="Disordered" evidence="3">
    <location>
        <begin position="359"/>
        <end position="381"/>
    </location>
</feature>
<keyword evidence="2" id="KW-0963">Cytoplasm</keyword>
<dbReference type="InterPro" id="IPR015496">
    <property type="entry name" value="Ubiquilin"/>
</dbReference>
<dbReference type="Gene3D" id="3.10.20.90">
    <property type="entry name" value="Phosphatidylinositol 3-kinase Catalytic Subunit, Chain A, domain 1"/>
    <property type="match status" value="1"/>
</dbReference>
<dbReference type="Ensembl" id="ENSCPBT00000036350.1">
    <property type="protein sequence ID" value="ENSCPBP00000030880.1"/>
    <property type="gene ID" value="ENSCPBG00000021717.1"/>
</dbReference>
<dbReference type="SMART" id="SM00213">
    <property type="entry name" value="UBQ"/>
    <property type="match status" value="1"/>
</dbReference>
<organism evidence="5 6">
    <name type="scientific">Chrysemys picta bellii</name>
    <name type="common">Western painted turtle</name>
    <name type="synonym">Emys bellii</name>
    <dbReference type="NCBI Taxonomy" id="8478"/>
    <lineage>
        <taxon>Eukaryota</taxon>
        <taxon>Metazoa</taxon>
        <taxon>Chordata</taxon>
        <taxon>Craniata</taxon>
        <taxon>Vertebrata</taxon>
        <taxon>Euteleostomi</taxon>
        <taxon>Archelosauria</taxon>
        <taxon>Testudinata</taxon>
        <taxon>Testudines</taxon>
        <taxon>Cryptodira</taxon>
        <taxon>Durocryptodira</taxon>
        <taxon>Testudinoidea</taxon>
        <taxon>Emydidae</taxon>
        <taxon>Chrysemys</taxon>
    </lineage>
</organism>
<accession>A0A8C3ICL4</accession>
<feature type="region of interest" description="Disordered" evidence="3">
    <location>
        <begin position="108"/>
        <end position="127"/>
    </location>
</feature>
<dbReference type="Gene3D" id="1.10.260.100">
    <property type="match status" value="1"/>
</dbReference>
<evidence type="ECO:0000256" key="1">
    <source>
        <dbReference type="ARBA" id="ARBA00004496"/>
    </source>
</evidence>
<feature type="domain" description="Ubiquitin-like" evidence="4">
    <location>
        <begin position="30"/>
        <end position="104"/>
    </location>
</feature>
<dbReference type="Proteomes" id="UP000694380">
    <property type="component" value="Unplaced"/>
</dbReference>
<feature type="compositionally biased region" description="Low complexity" evidence="3">
    <location>
        <begin position="434"/>
        <end position="461"/>
    </location>
</feature>
<name>A0A8C3ICL4_CHRPI</name>
<dbReference type="Pfam" id="PF23195">
    <property type="entry name" value="UBQLN1"/>
    <property type="match status" value="1"/>
</dbReference>
<dbReference type="PANTHER" id="PTHR10677">
    <property type="entry name" value="UBIQUILIN"/>
    <property type="match status" value="1"/>
</dbReference>
<evidence type="ECO:0000256" key="2">
    <source>
        <dbReference type="ARBA" id="ARBA00022490"/>
    </source>
</evidence>
<feature type="region of interest" description="Disordered" evidence="3">
    <location>
        <begin position="1"/>
        <end position="20"/>
    </location>
</feature>
<reference evidence="5" key="2">
    <citation type="submission" date="2025-09" db="UniProtKB">
        <authorList>
            <consortium name="Ensembl"/>
        </authorList>
    </citation>
    <scope>IDENTIFICATION</scope>
</reference>
<feature type="compositionally biased region" description="Polar residues" evidence="3">
    <location>
        <begin position="1"/>
        <end position="10"/>
    </location>
</feature>
<comment type="subcellular location">
    <subcellularLocation>
        <location evidence="1">Cytoplasm</location>
    </subcellularLocation>
</comment>
<dbReference type="InterPro" id="IPR000626">
    <property type="entry name" value="Ubiquitin-like_dom"/>
</dbReference>
<dbReference type="GO" id="GO:0031593">
    <property type="term" value="F:polyubiquitin modification-dependent protein binding"/>
    <property type="evidence" value="ECO:0007669"/>
    <property type="project" value="TreeGrafter"/>
</dbReference>
<keyword evidence="6" id="KW-1185">Reference proteome</keyword>
<protein>
    <recommendedName>
        <fullName evidence="4">Ubiquitin-like domain-containing protein</fullName>
    </recommendedName>
</protein>
<dbReference type="FunFam" id="3.10.20.90:FF:000095">
    <property type="entry name" value="Ubiquilin 4"/>
    <property type="match status" value="1"/>
</dbReference>
<dbReference type="PROSITE" id="PS50053">
    <property type="entry name" value="UBIQUITIN_2"/>
    <property type="match status" value="1"/>
</dbReference>
<dbReference type="GO" id="GO:0006511">
    <property type="term" value="P:ubiquitin-dependent protein catabolic process"/>
    <property type="evidence" value="ECO:0007669"/>
    <property type="project" value="TreeGrafter"/>
</dbReference>
<dbReference type="AlphaFoldDB" id="A0A8C3ICL4"/>
<feature type="region of interest" description="Disordered" evidence="3">
    <location>
        <begin position="434"/>
        <end position="462"/>
    </location>
</feature>
<dbReference type="Pfam" id="PF00240">
    <property type="entry name" value="ubiquitin"/>
    <property type="match status" value="1"/>
</dbReference>
<dbReference type="GeneTree" id="ENSGT00940000156437"/>